<dbReference type="KEGG" id="pli:PLF_220"/>
<protein>
    <recommendedName>
        <fullName evidence="2">Peptide deformylase</fullName>
        <shortName evidence="2">PDF</shortName>
        <ecNumber evidence="2">3.5.1.88</ecNumber>
    </recommendedName>
    <alternativeName>
        <fullName evidence="2">Polypeptide deformylase</fullName>
    </alternativeName>
</protein>
<dbReference type="PANTHER" id="PTHR10458:SF22">
    <property type="entry name" value="PEPTIDE DEFORMYLASE"/>
    <property type="match status" value="1"/>
</dbReference>
<dbReference type="InterPro" id="IPR023635">
    <property type="entry name" value="Peptide_deformylase"/>
</dbReference>
<comment type="cofactor">
    <cofactor evidence="2">
        <name>Fe(2+)</name>
        <dbReference type="ChEBI" id="CHEBI:29033"/>
    </cofactor>
    <text evidence="2">Binds 1 Fe(2+) ion.</text>
</comment>
<proteinExistence type="inferred from homology"/>
<dbReference type="PIRSF" id="PIRSF004749">
    <property type="entry name" value="Pep_def"/>
    <property type="match status" value="1"/>
</dbReference>
<dbReference type="EC" id="3.5.1.88" evidence="2"/>
<dbReference type="KEGG" id="plc:PAD_221"/>
<feature type="binding site" evidence="2">
    <location>
        <position position="92"/>
    </location>
    <ligand>
        <name>Fe cation</name>
        <dbReference type="ChEBI" id="CHEBI:24875"/>
    </ligand>
</feature>
<reference evidence="3 4" key="1">
    <citation type="journal article" date="2015" name="Genome Biol. Evol.">
        <title>Genome evolution in the primary endosymbiont of whiteflies sheds light on their divergence.</title>
        <authorList>
            <person name="Santos-Garcia D."/>
            <person name="Vargas-Chavez C."/>
            <person name="Moya A."/>
            <person name="Latorre A."/>
            <person name="Silva"/>
            <person name="F J."/>
        </authorList>
    </citation>
    <scope>NUCLEOTIDE SEQUENCE [LARGE SCALE GENOMIC DNA]</scope>
    <source>
        <strain evidence="4">AD-VLC</strain>
    </source>
</reference>
<dbReference type="SUPFAM" id="SSF56420">
    <property type="entry name" value="Peptide deformylase"/>
    <property type="match status" value="1"/>
</dbReference>
<keyword evidence="2" id="KW-0408">Iron</keyword>
<keyword evidence="2" id="KW-0648">Protein biosynthesis</keyword>
<feature type="active site" evidence="2">
    <location>
        <position position="135"/>
    </location>
</feature>
<comment type="function">
    <text evidence="2">Removes the formyl group from the N-terminal Met of newly synthesized proteins. Requires at least a dipeptide for an efficient rate of reaction. N-terminal L-methionine is a prerequisite for activity but the enzyme has broad specificity at other positions.</text>
</comment>
<dbReference type="Gene3D" id="3.90.45.10">
    <property type="entry name" value="Peptide deformylase"/>
    <property type="match status" value="1"/>
</dbReference>
<sequence length="161" mass="18868">MTILKILKYPDKRLNIIAKPIKNINNKIKNLIFNMLNTMYAYNGIGLSATQINKHLRIFVMDISKTYNQPIIIVNPKYNFVSNKYKKFKEGCLSIPYYFEYIYRSININLNAIDINGNNIIINAYGLISQCIQHEIDHLNGKLLIDHLSQQKKKKIYKIKD</sequence>
<dbReference type="Proteomes" id="UP000032800">
    <property type="component" value="Chromosome I"/>
</dbReference>
<evidence type="ECO:0000256" key="1">
    <source>
        <dbReference type="ARBA" id="ARBA00010759"/>
    </source>
</evidence>
<dbReference type="PANTHER" id="PTHR10458">
    <property type="entry name" value="PEPTIDE DEFORMYLASE"/>
    <property type="match status" value="1"/>
</dbReference>
<name>A0A8D9JRC2_9GAMM</name>
<dbReference type="NCBIfam" id="NF001159">
    <property type="entry name" value="PRK00150.1-3"/>
    <property type="match status" value="1"/>
</dbReference>
<dbReference type="GO" id="GO:0006412">
    <property type="term" value="P:translation"/>
    <property type="evidence" value="ECO:0007669"/>
    <property type="project" value="UniProtKB-UniRule"/>
</dbReference>
<dbReference type="CDD" id="cd00487">
    <property type="entry name" value="Pep_deformylase"/>
    <property type="match status" value="1"/>
</dbReference>
<evidence type="ECO:0000256" key="2">
    <source>
        <dbReference type="HAMAP-Rule" id="MF_00163"/>
    </source>
</evidence>
<dbReference type="NCBIfam" id="TIGR00079">
    <property type="entry name" value="pept_deformyl"/>
    <property type="match status" value="1"/>
</dbReference>
<dbReference type="PRINTS" id="PR01576">
    <property type="entry name" value="PDEFORMYLASE"/>
</dbReference>
<gene>
    <name evidence="2 3" type="primary">def</name>
    <name evidence="3" type="ORF">PAD_221</name>
</gene>
<dbReference type="RefSeq" id="WP_219848317.1">
    <property type="nucleotide sequence ID" value="NZ_LN649255.1"/>
</dbReference>
<accession>A0A8D9JRC2</accession>
<dbReference type="EMBL" id="LN649255">
    <property type="protein sequence ID" value="CEI58782.1"/>
    <property type="molecule type" value="Genomic_DNA"/>
</dbReference>
<comment type="catalytic activity">
    <reaction evidence="2">
        <text>N-terminal N-formyl-L-methionyl-[peptide] + H2O = N-terminal L-methionyl-[peptide] + formate</text>
        <dbReference type="Rhea" id="RHEA:24420"/>
        <dbReference type="Rhea" id="RHEA-COMP:10639"/>
        <dbReference type="Rhea" id="RHEA-COMP:10640"/>
        <dbReference type="ChEBI" id="CHEBI:15377"/>
        <dbReference type="ChEBI" id="CHEBI:15740"/>
        <dbReference type="ChEBI" id="CHEBI:49298"/>
        <dbReference type="ChEBI" id="CHEBI:64731"/>
        <dbReference type="EC" id="3.5.1.88"/>
    </reaction>
</comment>
<dbReference type="GO" id="GO:0042586">
    <property type="term" value="F:peptide deformylase activity"/>
    <property type="evidence" value="ECO:0007669"/>
    <property type="project" value="UniProtKB-UniRule"/>
</dbReference>
<evidence type="ECO:0000313" key="3">
    <source>
        <dbReference type="EMBL" id="CEI58782.1"/>
    </source>
</evidence>
<feature type="binding site" evidence="2">
    <location>
        <position position="138"/>
    </location>
    <ligand>
        <name>Fe cation</name>
        <dbReference type="ChEBI" id="CHEBI:24875"/>
    </ligand>
</feature>
<feature type="binding site" evidence="2">
    <location>
        <position position="134"/>
    </location>
    <ligand>
        <name>Fe cation</name>
        <dbReference type="ChEBI" id="CHEBI:24875"/>
    </ligand>
</feature>
<dbReference type="InterPro" id="IPR036821">
    <property type="entry name" value="Peptide_deformylase_sf"/>
</dbReference>
<dbReference type="Pfam" id="PF01327">
    <property type="entry name" value="Pep_deformylase"/>
    <property type="match status" value="1"/>
</dbReference>
<keyword evidence="2" id="KW-0479">Metal-binding</keyword>
<comment type="similarity">
    <text evidence="1 2">Belongs to the polypeptide deformylase family.</text>
</comment>
<organism evidence="3 4">
    <name type="scientific">Candidatus Portiera aleyrodidarum</name>
    <name type="common">primary endosymbiont of Bemisia tabaci</name>
    <dbReference type="NCBI Taxonomy" id="91844"/>
    <lineage>
        <taxon>Bacteria</taxon>
        <taxon>Pseudomonadati</taxon>
        <taxon>Pseudomonadota</taxon>
        <taxon>Gammaproteobacteria</taxon>
        <taxon>Candidatus Johnevansiales</taxon>
        <taxon>Candidatus Johnevansiaceae</taxon>
        <taxon>Candidatus Portiera</taxon>
    </lineage>
</organism>
<keyword evidence="2 3" id="KW-0378">Hydrolase</keyword>
<evidence type="ECO:0000313" key="4">
    <source>
        <dbReference type="Proteomes" id="UP000032800"/>
    </source>
</evidence>
<dbReference type="HAMAP" id="MF_00163">
    <property type="entry name" value="Pep_deformylase"/>
    <property type="match status" value="1"/>
</dbReference>
<dbReference type="AlphaFoldDB" id="A0A8D9JRC2"/>
<dbReference type="GO" id="GO:0046872">
    <property type="term" value="F:metal ion binding"/>
    <property type="evidence" value="ECO:0007669"/>
    <property type="project" value="UniProtKB-KW"/>
</dbReference>